<evidence type="ECO:0000313" key="5">
    <source>
        <dbReference type="EMBL" id="QEL20210.1"/>
    </source>
</evidence>
<proteinExistence type="inferred from homology"/>
<dbReference type="PANTHER" id="PTHR30158:SF10">
    <property type="entry name" value="CATION EFFLUX PUMP"/>
    <property type="match status" value="1"/>
</dbReference>
<gene>
    <name evidence="5" type="ORF">PX52LOC_07299</name>
</gene>
<feature type="domain" description="Multidrug resistance protein MdtA-like beta-barrel" evidence="4">
    <location>
        <begin position="230"/>
        <end position="324"/>
    </location>
</feature>
<dbReference type="GO" id="GO:0046677">
    <property type="term" value="P:response to antibiotic"/>
    <property type="evidence" value="ECO:0007669"/>
    <property type="project" value="TreeGrafter"/>
</dbReference>
<feature type="coiled-coil region" evidence="2">
    <location>
        <begin position="111"/>
        <end position="145"/>
    </location>
</feature>
<organism evidence="5 6">
    <name type="scientific">Limnoglobus roseus</name>
    <dbReference type="NCBI Taxonomy" id="2598579"/>
    <lineage>
        <taxon>Bacteria</taxon>
        <taxon>Pseudomonadati</taxon>
        <taxon>Planctomycetota</taxon>
        <taxon>Planctomycetia</taxon>
        <taxon>Gemmatales</taxon>
        <taxon>Gemmataceae</taxon>
        <taxon>Limnoglobus</taxon>
    </lineage>
</organism>
<dbReference type="KEGG" id="lrs:PX52LOC_07299"/>
<dbReference type="Pfam" id="PF25944">
    <property type="entry name" value="Beta-barrel_RND"/>
    <property type="match status" value="1"/>
</dbReference>
<dbReference type="Gene3D" id="2.40.30.170">
    <property type="match status" value="1"/>
</dbReference>
<dbReference type="Gene3D" id="2.40.420.20">
    <property type="match status" value="1"/>
</dbReference>
<evidence type="ECO:0000313" key="6">
    <source>
        <dbReference type="Proteomes" id="UP000324974"/>
    </source>
</evidence>
<dbReference type="InterPro" id="IPR006143">
    <property type="entry name" value="RND_pump_MFP"/>
</dbReference>
<dbReference type="InterPro" id="IPR058625">
    <property type="entry name" value="MdtA-like_BSH"/>
</dbReference>
<dbReference type="RefSeq" id="WP_149114527.1">
    <property type="nucleotide sequence ID" value="NZ_CP042425.1"/>
</dbReference>
<dbReference type="Gene3D" id="2.40.50.100">
    <property type="match status" value="1"/>
</dbReference>
<dbReference type="GO" id="GO:0030313">
    <property type="term" value="C:cell envelope"/>
    <property type="evidence" value="ECO:0007669"/>
    <property type="project" value="UniProtKB-SubCell"/>
</dbReference>
<dbReference type="InterPro" id="IPR058626">
    <property type="entry name" value="MdtA-like_b-barrel"/>
</dbReference>
<dbReference type="GO" id="GO:0005886">
    <property type="term" value="C:plasma membrane"/>
    <property type="evidence" value="ECO:0007669"/>
    <property type="project" value="TreeGrafter"/>
</dbReference>
<keyword evidence="6" id="KW-1185">Reference proteome</keyword>
<sequence length="450" mass="48537">MRTYPSAHSQSRFRPWSRVGLVSLIALTFGCQGQKAAPQAPPPPAVSVLQPAMYSVQNYFEYNGYLDAVEMVQVKARVKGYLDKIHFKEGLEVEKGAALYSIDPREYEAGVAKAQADIARAVADIANAKAQIKLAETELKRQTDLGNASAQTDKDKAVATLAANQAQLQTALANEQAGEAALRTAKLELEYTQIKAPIGGLINRTLVTQGNLVGQSETTLLTTIVRMDELYVYFDAAERDLVEYLRSAQNASATADAVQAAMEVGVANDLGYPYSGMIDFRENRVDTGTGTVRIRGRLKNPLAGNGRSRLLYPGLYSKVRVPVGSPRVMPVIPEDALMTGQEGRYVFVIGENGIAQKRIVTVQPQVVWKVAPAGVAPTPPWMLNPPAEQKMLDGSVGKPLPPKSALAVVAIETGLAAGDRIVVNGLQKIVRPGMEVKPELWALQPPPPAK</sequence>
<dbReference type="Proteomes" id="UP000324974">
    <property type="component" value="Chromosome"/>
</dbReference>
<dbReference type="GO" id="GO:0022857">
    <property type="term" value="F:transmembrane transporter activity"/>
    <property type="evidence" value="ECO:0007669"/>
    <property type="project" value="InterPro"/>
</dbReference>
<protein>
    <submittedName>
        <fullName evidence="5">Efflux RND transporter periplasmic adaptor subunit</fullName>
    </submittedName>
</protein>
<dbReference type="AlphaFoldDB" id="A0A5C1AMK2"/>
<dbReference type="OrthoDB" id="9806939at2"/>
<dbReference type="SUPFAM" id="SSF111369">
    <property type="entry name" value="HlyD-like secretion proteins"/>
    <property type="match status" value="1"/>
</dbReference>
<dbReference type="PANTHER" id="PTHR30158">
    <property type="entry name" value="ACRA/E-RELATED COMPONENT OF DRUG EFFLUX TRANSPORTER"/>
    <property type="match status" value="1"/>
</dbReference>
<dbReference type="PROSITE" id="PS51257">
    <property type="entry name" value="PROKAR_LIPOPROTEIN"/>
    <property type="match status" value="1"/>
</dbReference>
<feature type="domain" description="Multidrug resistance protein MdtA-like barrel-sandwich hybrid" evidence="3">
    <location>
        <begin position="71"/>
        <end position="224"/>
    </location>
</feature>
<accession>A0A5C1AMK2</accession>
<reference evidence="6" key="1">
    <citation type="submission" date="2019-08" db="EMBL/GenBank/DDBJ databases">
        <title>Limnoglobus roseus gen. nov., sp. nov., a novel freshwater planctomycete with a giant genome from the family Gemmataceae.</title>
        <authorList>
            <person name="Kulichevskaya I.S."/>
            <person name="Naumoff D.G."/>
            <person name="Miroshnikov K."/>
            <person name="Ivanova A."/>
            <person name="Philippov D.A."/>
            <person name="Hakobyan A."/>
            <person name="Rijpstra I.C."/>
            <person name="Sinninghe Damste J.S."/>
            <person name="Liesack W."/>
            <person name="Dedysh S.N."/>
        </authorList>
    </citation>
    <scope>NUCLEOTIDE SEQUENCE [LARGE SCALE GENOMIC DNA]</scope>
    <source>
        <strain evidence="6">PX52</strain>
    </source>
</reference>
<dbReference type="NCBIfam" id="TIGR01730">
    <property type="entry name" value="RND_mfp"/>
    <property type="match status" value="1"/>
</dbReference>
<evidence type="ECO:0000256" key="1">
    <source>
        <dbReference type="ARBA" id="ARBA00009477"/>
    </source>
</evidence>
<dbReference type="Gene3D" id="1.10.287.470">
    <property type="entry name" value="Helix hairpin bin"/>
    <property type="match status" value="1"/>
</dbReference>
<dbReference type="Pfam" id="PF25917">
    <property type="entry name" value="BSH_RND"/>
    <property type="match status" value="1"/>
</dbReference>
<evidence type="ECO:0000259" key="3">
    <source>
        <dbReference type="Pfam" id="PF25917"/>
    </source>
</evidence>
<evidence type="ECO:0000256" key="2">
    <source>
        <dbReference type="SAM" id="Coils"/>
    </source>
</evidence>
<dbReference type="EMBL" id="CP042425">
    <property type="protein sequence ID" value="QEL20210.1"/>
    <property type="molecule type" value="Genomic_DNA"/>
</dbReference>
<comment type="similarity">
    <text evidence="1">Belongs to the membrane fusion protein (MFP) (TC 8.A.1) family.</text>
</comment>
<name>A0A5C1AMK2_9BACT</name>
<evidence type="ECO:0000259" key="4">
    <source>
        <dbReference type="Pfam" id="PF25944"/>
    </source>
</evidence>
<keyword evidence="2" id="KW-0175">Coiled coil</keyword>